<dbReference type="KEGG" id="chk:D4L85_18915"/>
<evidence type="ECO:0000313" key="4">
    <source>
        <dbReference type="Proteomes" id="UP000266183"/>
    </source>
</evidence>
<evidence type="ECO:0000313" key="3">
    <source>
        <dbReference type="EMBL" id="AYB32519.1"/>
    </source>
</evidence>
<dbReference type="OrthoDB" id="945117at2"/>
<dbReference type="EMBL" id="CP032382">
    <property type="protein sequence ID" value="AYB32519.1"/>
    <property type="molecule type" value="Genomic_DNA"/>
</dbReference>
<dbReference type="InterPro" id="IPR027385">
    <property type="entry name" value="Beta-barrel_OMP"/>
</dbReference>
<dbReference type="SUPFAM" id="SSF103515">
    <property type="entry name" value="Autotransporter"/>
    <property type="match status" value="1"/>
</dbReference>
<dbReference type="Proteomes" id="UP000266183">
    <property type="component" value="Chromosome"/>
</dbReference>
<dbReference type="RefSeq" id="WP_119755772.1">
    <property type="nucleotide sequence ID" value="NZ_CP032382.1"/>
</dbReference>
<reference evidence="4" key="1">
    <citation type="submission" date="2018-09" db="EMBL/GenBank/DDBJ databases">
        <title>Chryseolinea sp. KIS68-18 isolated from soil.</title>
        <authorList>
            <person name="Weon H.-Y."/>
            <person name="Kwon S.-W."/>
            <person name="Lee S.A."/>
        </authorList>
    </citation>
    <scope>NUCLEOTIDE SEQUENCE [LARGE SCALE GENOMIC DNA]</scope>
    <source>
        <strain evidence="4">KIS68-18</strain>
    </source>
</reference>
<dbReference type="AlphaFoldDB" id="A0A385SMV4"/>
<dbReference type="InterPro" id="IPR036709">
    <property type="entry name" value="Autotransporte_beta_dom_sf"/>
</dbReference>
<evidence type="ECO:0000256" key="1">
    <source>
        <dbReference type="ARBA" id="ARBA00022729"/>
    </source>
</evidence>
<gene>
    <name evidence="3" type="ORF">D4L85_18915</name>
</gene>
<sequence>MKAILFCTALTTMFFQHGYAQLKRGSFVTGATVYPLVRHWTDGTVEVKSYQVNVTPGVSYFVKDKLAVGLVAPWTYVHHKHPDRSMSMETYAVGPAVRYYFPFGHWAVFPMASHTYGRQTRKYIDTFSTTSTLKGNIRTFAAGLGITYFITRHVGVEAMLGYEKMKVTWKDGADVPYDKSNITLNAGVQVYFSKK</sequence>
<keyword evidence="4" id="KW-1185">Reference proteome</keyword>
<protein>
    <recommendedName>
        <fullName evidence="2">Outer membrane protein beta-barrel domain-containing protein</fullName>
    </recommendedName>
</protein>
<feature type="domain" description="Outer membrane protein beta-barrel" evidence="2">
    <location>
        <begin position="9"/>
        <end position="188"/>
    </location>
</feature>
<name>A0A385SMV4_9BACT</name>
<keyword evidence="1" id="KW-0732">Signal</keyword>
<accession>A0A385SMV4</accession>
<evidence type="ECO:0000259" key="2">
    <source>
        <dbReference type="Pfam" id="PF13505"/>
    </source>
</evidence>
<dbReference type="Gene3D" id="2.40.160.20">
    <property type="match status" value="1"/>
</dbReference>
<dbReference type="Pfam" id="PF13505">
    <property type="entry name" value="OMP_b-brl"/>
    <property type="match status" value="1"/>
</dbReference>
<proteinExistence type="predicted"/>
<organism evidence="3 4">
    <name type="scientific">Chryseolinea soli</name>
    <dbReference type="NCBI Taxonomy" id="2321403"/>
    <lineage>
        <taxon>Bacteria</taxon>
        <taxon>Pseudomonadati</taxon>
        <taxon>Bacteroidota</taxon>
        <taxon>Cytophagia</taxon>
        <taxon>Cytophagales</taxon>
        <taxon>Fulvivirgaceae</taxon>
        <taxon>Chryseolinea</taxon>
    </lineage>
</organism>